<evidence type="ECO:0000259" key="6">
    <source>
        <dbReference type="PROSITE" id="PS50110"/>
    </source>
</evidence>
<dbReference type="PANTHER" id="PTHR42872:SF3">
    <property type="entry name" value="PROTEIN-GLUTAMATE METHYLESTERASE_PROTEIN-GLUTAMINE GLUTAMINASE 1"/>
    <property type="match status" value="1"/>
</dbReference>
<evidence type="ECO:0000313" key="8">
    <source>
        <dbReference type="EMBL" id="MBM7619007.1"/>
    </source>
</evidence>
<keyword evidence="9" id="KW-1185">Reference proteome</keyword>
<protein>
    <recommendedName>
        <fullName evidence="3">Protein-glutamate methylesterase/protein-glutamine glutaminase</fullName>
        <ecNumber evidence="3">3.1.1.61</ecNumber>
        <ecNumber evidence="3">3.5.1.44</ecNumber>
    </recommendedName>
</protein>
<dbReference type="EC" id="3.5.1.44" evidence="3"/>
<dbReference type="SUPFAM" id="SSF52172">
    <property type="entry name" value="CheY-like"/>
    <property type="match status" value="1"/>
</dbReference>
<evidence type="ECO:0000256" key="5">
    <source>
        <dbReference type="PROSITE-ProRule" id="PRU00169"/>
    </source>
</evidence>
<feature type="active site" evidence="3 4">
    <location>
        <position position="300"/>
    </location>
</feature>
<dbReference type="InterPro" id="IPR008248">
    <property type="entry name" value="CheB-like"/>
</dbReference>
<comment type="caution">
    <text evidence="8">The sequence shown here is derived from an EMBL/GenBank/DDBJ whole genome shotgun (WGS) entry which is preliminary data.</text>
</comment>
<keyword evidence="3 5" id="KW-0597">Phosphoprotein</keyword>
<feature type="domain" description="Response regulatory" evidence="6">
    <location>
        <begin position="5"/>
        <end position="122"/>
    </location>
</feature>
<dbReference type="InterPro" id="IPR035909">
    <property type="entry name" value="CheB_C"/>
</dbReference>
<gene>
    <name evidence="3" type="primary">cheB</name>
    <name evidence="8" type="ORF">JOC95_000856</name>
</gene>
<dbReference type="PANTHER" id="PTHR42872">
    <property type="entry name" value="PROTEIN-GLUTAMATE METHYLESTERASE/PROTEIN-GLUTAMINE GLUTAMINASE"/>
    <property type="match status" value="1"/>
</dbReference>
<dbReference type="HAMAP" id="MF_00099">
    <property type="entry name" value="CheB_chemtxs"/>
    <property type="match status" value="1"/>
</dbReference>
<sequence>MKKIKVLVTDDSIFMRKLISDLLKDHPDIEVIATARNGAEAIEKVKALSPDVVTLDVEMPVMDGLEALKRIMARSPVPVIMLSSTTSTGSLNTILAIENGAVDFVAKPSGAISLDIFKVKEELIEKILLAASSNFHSLLGRNTQQKNIPLNGTLYSTMDLVAEKTKWNRSVICIGTSTGGPRALQTLLTSLPNKLKTPVFIVQHMPRQFTKSLAERLNSLCSFPVTEAVHGERVINGTAYIAPGGYHMEVEEKRGELYISLNEDIPVKGHRPAVDNLFASLSTLKKTRKIAVVLTGMGADGAIGIKKLKESGHTVAIAESEQTSIVYGMPNAAVQTGLVDHIENLEDIAVVIQQYTL</sequence>
<dbReference type="Gene3D" id="3.40.50.2300">
    <property type="match status" value="1"/>
</dbReference>
<comment type="catalytic activity">
    <reaction evidence="2 3">
        <text>[protein]-L-glutamate 5-O-methyl ester + H2O = L-glutamyl-[protein] + methanol + H(+)</text>
        <dbReference type="Rhea" id="RHEA:23236"/>
        <dbReference type="Rhea" id="RHEA-COMP:10208"/>
        <dbReference type="Rhea" id="RHEA-COMP:10311"/>
        <dbReference type="ChEBI" id="CHEBI:15377"/>
        <dbReference type="ChEBI" id="CHEBI:15378"/>
        <dbReference type="ChEBI" id="CHEBI:17790"/>
        <dbReference type="ChEBI" id="CHEBI:29973"/>
        <dbReference type="ChEBI" id="CHEBI:82795"/>
        <dbReference type="EC" id="3.1.1.61"/>
    </reaction>
</comment>
<evidence type="ECO:0000313" key="9">
    <source>
        <dbReference type="Proteomes" id="UP000737402"/>
    </source>
</evidence>
<feature type="domain" description="CheB-type methylesterase" evidence="7">
    <location>
        <begin position="149"/>
        <end position="357"/>
    </location>
</feature>
<dbReference type="InterPro" id="IPR011006">
    <property type="entry name" value="CheY-like_superfamily"/>
</dbReference>
<accession>A0ABS2NX10</accession>
<dbReference type="CDD" id="cd16432">
    <property type="entry name" value="CheB_Rec"/>
    <property type="match status" value="1"/>
</dbReference>
<comment type="domain">
    <text evidence="3">Contains a C-terminal catalytic domain, and an N-terminal region which modulates catalytic activity.</text>
</comment>
<comment type="function">
    <text evidence="3">Involved in chemotaxis. Part of a chemotaxis signal transduction system that modulates chemotaxis in response to various stimuli. Catalyzes the demethylation of specific methylglutamate residues introduced into the chemoreceptors (methyl-accepting chemotaxis proteins or MCP) by CheR. Also mediates the irreversible deamidation of specific glutamine residues to glutamic acid.</text>
</comment>
<dbReference type="RefSeq" id="WP_204413712.1">
    <property type="nucleotide sequence ID" value="NZ_JAFBED010000002.1"/>
</dbReference>
<feature type="modified residue" description="4-aspartylphosphate" evidence="3 5">
    <location>
        <position position="56"/>
    </location>
</feature>
<dbReference type="PROSITE" id="PS50110">
    <property type="entry name" value="RESPONSE_REGULATORY"/>
    <property type="match status" value="1"/>
</dbReference>
<reference evidence="8 9" key="1">
    <citation type="submission" date="2021-01" db="EMBL/GenBank/DDBJ databases">
        <title>Genomic Encyclopedia of Type Strains, Phase IV (KMG-IV): sequencing the most valuable type-strain genomes for metagenomic binning, comparative biology and taxonomic classification.</title>
        <authorList>
            <person name="Goeker M."/>
        </authorList>
    </citation>
    <scope>NUCLEOTIDE SEQUENCE [LARGE SCALE GENOMIC DNA]</scope>
    <source>
        <strain evidence="8 9">DSM 25879</strain>
    </source>
</reference>
<dbReference type="NCBIfam" id="NF001965">
    <property type="entry name" value="PRK00742.1"/>
    <property type="match status" value="1"/>
</dbReference>
<feature type="active site" evidence="3 4">
    <location>
        <position position="177"/>
    </location>
</feature>
<dbReference type="Pfam" id="PF01339">
    <property type="entry name" value="CheB_methylest"/>
    <property type="match status" value="1"/>
</dbReference>
<name>A0ABS2NX10_9BACI</name>
<dbReference type="EC" id="3.1.1.61" evidence="3"/>
<keyword evidence="1 3" id="KW-0378">Hydrolase</keyword>
<evidence type="ECO:0000259" key="7">
    <source>
        <dbReference type="PROSITE" id="PS50122"/>
    </source>
</evidence>
<evidence type="ECO:0000256" key="3">
    <source>
        <dbReference type="HAMAP-Rule" id="MF_00099"/>
    </source>
</evidence>
<dbReference type="Pfam" id="PF00072">
    <property type="entry name" value="Response_reg"/>
    <property type="match status" value="1"/>
</dbReference>
<evidence type="ECO:0000256" key="4">
    <source>
        <dbReference type="PROSITE-ProRule" id="PRU00050"/>
    </source>
</evidence>
<comment type="PTM">
    <text evidence="3">Phosphorylated by CheA. Phosphorylation of the N-terminal regulatory domain activates the methylesterase activity.</text>
</comment>
<dbReference type="InterPro" id="IPR000673">
    <property type="entry name" value="Sig_transdc_resp-reg_Me-estase"/>
</dbReference>
<dbReference type="SUPFAM" id="SSF52738">
    <property type="entry name" value="Methylesterase CheB, C-terminal domain"/>
    <property type="match status" value="1"/>
</dbReference>
<keyword evidence="3 4" id="KW-0145">Chemotaxis</keyword>
<dbReference type="Proteomes" id="UP000737402">
    <property type="component" value="Unassembled WGS sequence"/>
</dbReference>
<comment type="similarity">
    <text evidence="3">Belongs to the CheB family.</text>
</comment>
<dbReference type="InterPro" id="IPR001789">
    <property type="entry name" value="Sig_transdc_resp-reg_receiver"/>
</dbReference>
<feature type="active site" evidence="3 4">
    <location>
        <position position="204"/>
    </location>
</feature>
<evidence type="ECO:0000256" key="1">
    <source>
        <dbReference type="ARBA" id="ARBA00022801"/>
    </source>
</evidence>
<dbReference type="GO" id="GO:0008984">
    <property type="term" value="F:protein-glutamate methylesterase activity"/>
    <property type="evidence" value="ECO:0007669"/>
    <property type="project" value="UniProtKB-EC"/>
</dbReference>
<comment type="subcellular location">
    <subcellularLocation>
        <location evidence="3">Cytoplasm</location>
    </subcellularLocation>
</comment>
<dbReference type="PIRSF" id="PIRSF000876">
    <property type="entry name" value="RR_chemtxs_CheB"/>
    <property type="match status" value="1"/>
</dbReference>
<dbReference type="SMART" id="SM00448">
    <property type="entry name" value="REC"/>
    <property type="match status" value="1"/>
</dbReference>
<dbReference type="CDD" id="cd17541">
    <property type="entry name" value="REC_CheB-like"/>
    <property type="match status" value="1"/>
</dbReference>
<dbReference type="PROSITE" id="PS50122">
    <property type="entry name" value="CHEB"/>
    <property type="match status" value="1"/>
</dbReference>
<evidence type="ECO:0000256" key="2">
    <source>
        <dbReference type="ARBA" id="ARBA00048267"/>
    </source>
</evidence>
<organism evidence="8 9">
    <name type="scientific">Sutcliffiella tianshenii</name>
    <dbReference type="NCBI Taxonomy" id="1463404"/>
    <lineage>
        <taxon>Bacteria</taxon>
        <taxon>Bacillati</taxon>
        <taxon>Bacillota</taxon>
        <taxon>Bacilli</taxon>
        <taxon>Bacillales</taxon>
        <taxon>Bacillaceae</taxon>
        <taxon>Sutcliffiella</taxon>
    </lineage>
</organism>
<keyword evidence="3" id="KW-0963">Cytoplasm</keyword>
<proteinExistence type="inferred from homology"/>
<comment type="catalytic activity">
    <reaction evidence="3">
        <text>L-glutaminyl-[protein] + H2O = L-glutamyl-[protein] + NH4(+)</text>
        <dbReference type="Rhea" id="RHEA:16441"/>
        <dbReference type="Rhea" id="RHEA-COMP:10207"/>
        <dbReference type="Rhea" id="RHEA-COMP:10208"/>
        <dbReference type="ChEBI" id="CHEBI:15377"/>
        <dbReference type="ChEBI" id="CHEBI:28938"/>
        <dbReference type="ChEBI" id="CHEBI:29973"/>
        <dbReference type="ChEBI" id="CHEBI:30011"/>
        <dbReference type="EC" id="3.5.1.44"/>
    </reaction>
</comment>
<dbReference type="EMBL" id="JAFBED010000002">
    <property type="protein sequence ID" value="MBM7619007.1"/>
    <property type="molecule type" value="Genomic_DNA"/>
</dbReference>
<dbReference type="Gene3D" id="3.40.50.180">
    <property type="entry name" value="Methylesterase CheB, C-terminal domain"/>
    <property type="match status" value="1"/>
</dbReference>